<dbReference type="RefSeq" id="WP_212507122.1">
    <property type="nucleotide sequence ID" value="NZ_CP060696.1"/>
</dbReference>
<sequence>MHQKKVPLRMCTGCGEMKPKKELVRVVRSPEGEITLDLTGRKPGRGAYVCRSTECLKRARKARRFEKAFSCQIPEDVYDRMEKEMEQDAK</sequence>
<dbReference type="NCBIfam" id="NF047356">
    <property type="entry name" value="RNA_bind_RnpM"/>
    <property type="match status" value="1"/>
</dbReference>
<gene>
    <name evidence="2" type="ORF">H6X83_14270</name>
</gene>
<dbReference type="InterPro" id="IPR007393">
    <property type="entry name" value="YlxR_dom"/>
</dbReference>
<dbReference type="SUPFAM" id="SSF64376">
    <property type="entry name" value="YlxR-like"/>
    <property type="match status" value="1"/>
</dbReference>
<dbReference type="InterPro" id="IPR037465">
    <property type="entry name" value="YlxR"/>
</dbReference>
<proteinExistence type="predicted"/>
<keyword evidence="3" id="KW-1185">Reference proteome</keyword>
<dbReference type="PANTHER" id="PTHR34215:SF1">
    <property type="entry name" value="YLXR DOMAIN-CONTAINING PROTEIN"/>
    <property type="match status" value="1"/>
</dbReference>
<dbReference type="Proteomes" id="UP000516046">
    <property type="component" value="Chromosome"/>
</dbReference>
<dbReference type="Gene3D" id="3.30.1230.10">
    <property type="entry name" value="YlxR-like"/>
    <property type="match status" value="1"/>
</dbReference>
<evidence type="ECO:0000259" key="1">
    <source>
        <dbReference type="Pfam" id="PF04296"/>
    </source>
</evidence>
<dbReference type="EMBL" id="CP060696">
    <property type="protein sequence ID" value="QNO18057.1"/>
    <property type="molecule type" value="Genomic_DNA"/>
</dbReference>
<evidence type="ECO:0000313" key="3">
    <source>
        <dbReference type="Proteomes" id="UP000516046"/>
    </source>
</evidence>
<dbReference type="KEGG" id="caml:H6X83_14270"/>
<dbReference type="InterPro" id="IPR035931">
    <property type="entry name" value="YlxR-like_sf"/>
</dbReference>
<reference evidence="2 3" key="1">
    <citation type="submission" date="2020-08" db="EMBL/GenBank/DDBJ databases">
        <authorList>
            <person name="Ren C."/>
            <person name="Gu Y."/>
            <person name="Xu Y."/>
        </authorList>
    </citation>
    <scope>NUCLEOTIDE SEQUENCE [LARGE SCALE GENOMIC DNA]</scope>
    <source>
        <strain evidence="2 3">LBM18003</strain>
    </source>
</reference>
<evidence type="ECO:0000313" key="2">
    <source>
        <dbReference type="EMBL" id="QNO18057.1"/>
    </source>
</evidence>
<organism evidence="2 3">
    <name type="scientific">Caproicibacterium amylolyticum</name>
    <dbReference type="NCBI Taxonomy" id="2766537"/>
    <lineage>
        <taxon>Bacteria</taxon>
        <taxon>Bacillati</taxon>
        <taxon>Bacillota</taxon>
        <taxon>Clostridia</taxon>
        <taxon>Eubacteriales</taxon>
        <taxon>Oscillospiraceae</taxon>
        <taxon>Caproicibacterium</taxon>
    </lineage>
</organism>
<protein>
    <submittedName>
        <fullName evidence="2">YlxR family protein</fullName>
    </submittedName>
</protein>
<dbReference type="CDD" id="cd00279">
    <property type="entry name" value="YlxR"/>
    <property type="match status" value="1"/>
</dbReference>
<feature type="domain" description="YlxR" evidence="1">
    <location>
        <begin position="9"/>
        <end position="83"/>
    </location>
</feature>
<accession>A0A7G9WH95</accession>
<dbReference type="PANTHER" id="PTHR34215">
    <property type="entry name" value="BLL0784 PROTEIN"/>
    <property type="match status" value="1"/>
</dbReference>
<dbReference type="AlphaFoldDB" id="A0A7G9WH95"/>
<name>A0A7G9WH95_9FIRM</name>
<dbReference type="Pfam" id="PF04296">
    <property type="entry name" value="YlxR"/>
    <property type="match status" value="1"/>
</dbReference>